<organism evidence="4 5">
    <name type="scientific">Phytoactinopolyspora halophila</name>
    <dbReference type="NCBI Taxonomy" id="1981511"/>
    <lineage>
        <taxon>Bacteria</taxon>
        <taxon>Bacillati</taxon>
        <taxon>Actinomycetota</taxon>
        <taxon>Actinomycetes</taxon>
        <taxon>Jiangellales</taxon>
        <taxon>Jiangellaceae</taxon>
        <taxon>Phytoactinopolyspora</taxon>
    </lineage>
</organism>
<evidence type="ECO:0000256" key="1">
    <source>
        <dbReference type="ARBA" id="ARBA00022801"/>
    </source>
</evidence>
<evidence type="ECO:0000256" key="2">
    <source>
        <dbReference type="SAM" id="MobiDB-lite"/>
    </source>
</evidence>
<evidence type="ECO:0000313" key="4">
    <source>
        <dbReference type="EMBL" id="RAW09603.1"/>
    </source>
</evidence>
<gene>
    <name evidence="4" type="ORF">DPM12_20695</name>
</gene>
<dbReference type="AlphaFoldDB" id="A0A329QB79"/>
<dbReference type="PANTHER" id="PTHR43056:SF10">
    <property type="entry name" value="COCE_NOND FAMILY, PUTATIVE (AFU_ORTHOLOGUE AFUA_7G00600)-RELATED"/>
    <property type="match status" value="1"/>
</dbReference>
<proteinExistence type="predicted"/>
<reference evidence="4 5" key="1">
    <citation type="submission" date="2018-06" db="EMBL/GenBank/DDBJ databases">
        <title>Phytoactinopolyspora halophila sp. nov., a novel halophilic actinomycete isolated from a saline soil in China.</title>
        <authorList>
            <person name="Tang S.-K."/>
        </authorList>
    </citation>
    <scope>NUCLEOTIDE SEQUENCE [LARGE SCALE GENOMIC DNA]</scope>
    <source>
        <strain evidence="4 5">YIM 96934</strain>
    </source>
</reference>
<protein>
    <submittedName>
        <fullName evidence="4">Peptidase S15</fullName>
    </submittedName>
</protein>
<evidence type="ECO:0000259" key="3">
    <source>
        <dbReference type="SMART" id="SM00939"/>
    </source>
</evidence>
<dbReference type="InterPro" id="IPR013736">
    <property type="entry name" value="Xaa-Pro_dipept_C"/>
</dbReference>
<dbReference type="InterPro" id="IPR005674">
    <property type="entry name" value="CocE/Ser_esterase"/>
</dbReference>
<feature type="domain" description="Xaa-Pro dipeptidyl-peptidase C-terminal" evidence="3">
    <location>
        <begin position="294"/>
        <end position="572"/>
    </location>
</feature>
<dbReference type="InterPro" id="IPR000383">
    <property type="entry name" value="Xaa-Pro-like_dom"/>
</dbReference>
<dbReference type="SMART" id="SM00939">
    <property type="entry name" value="PepX_C"/>
    <property type="match status" value="1"/>
</dbReference>
<dbReference type="Gene3D" id="2.60.120.260">
    <property type="entry name" value="Galactose-binding domain-like"/>
    <property type="match status" value="1"/>
</dbReference>
<feature type="compositionally biased region" description="Low complexity" evidence="2">
    <location>
        <begin position="567"/>
        <end position="576"/>
    </location>
</feature>
<feature type="region of interest" description="Disordered" evidence="2">
    <location>
        <begin position="356"/>
        <end position="392"/>
    </location>
</feature>
<accession>A0A329QB79</accession>
<dbReference type="Gene3D" id="1.10.3020.10">
    <property type="entry name" value="alpha-amino acid ester hydrolase ( Helical cap domain)"/>
    <property type="match status" value="1"/>
</dbReference>
<dbReference type="InterPro" id="IPR029058">
    <property type="entry name" value="AB_hydrolase_fold"/>
</dbReference>
<sequence>MTDVKRVDTFPWAVRHVENAWIPLRDGCRLAARMWIPEGAEHAPVPAILEYIPYRKRDHKRNRDQSIHAWFAGHGYACIRVDMRGSGDSDGVLLDEYLQTELDDGVEILSWIAAQPWCDGNVGMIGISWGGFNGLQIAAMQPPELRAVISVASTDDRYADDVHYMGGCLLGDNLSWASVMFARNSCPPDPEIVGSRWRDMWFERLEANRPWLETWMSHPHRDEYWEHGSVAEDISRIKCPVMAVSGWADGYSNAVFRLMETLESPRLGLIGPWSHLYPHEGVPGPAIGFLQEARRFWDFWLKKLDTGIMDEPMLRVYVQDSTEPAARMQHRPGRWVGEPGWPTANVRSHRYRVTANALEPESRDGEDGQDVSADRSGTTGEATETPEPDELSVRSPLSIGLFAGKWCAYGAGPDLPYDQREDDGGALVFDGDPLEEPLELLGAPVVDLELSVDRPVAMVAARLSDIGPDDKATRVTYGVLNLCHRDSHAEPQALEPGAWYRVPVVLNGIGHRFLPGHRLRLAISTSYWPLAWAPPEPVRLTIRGVRSVLDLPVRTPRAEDSTLTPFSASEAAPAAPKTQLQEPYHNWRVIRDLSTDESTLEVTLDEGSYVLDDIDLMVRQAAREWYRSSNDDFTSLRGETRWTHEFVRDGWRVRTETRQVLTCDATTFYLHAQLDAYEGENRVFSRNWTTDIPRRLV</sequence>
<evidence type="ECO:0000313" key="5">
    <source>
        <dbReference type="Proteomes" id="UP000250462"/>
    </source>
</evidence>
<dbReference type="Pfam" id="PF08530">
    <property type="entry name" value="PepX_C"/>
    <property type="match status" value="1"/>
</dbReference>
<dbReference type="EMBL" id="QMIG01000038">
    <property type="protein sequence ID" value="RAW09603.1"/>
    <property type="molecule type" value="Genomic_DNA"/>
</dbReference>
<dbReference type="Pfam" id="PF02129">
    <property type="entry name" value="Peptidase_S15"/>
    <property type="match status" value="1"/>
</dbReference>
<dbReference type="GO" id="GO:0008239">
    <property type="term" value="F:dipeptidyl-peptidase activity"/>
    <property type="evidence" value="ECO:0007669"/>
    <property type="project" value="InterPro"/>
</dbReference>
<dbReference type="InterPro" id="IPR008979">
    <property type="entry name" value="Galactose-bd-like_sf"/>
</dbReference>
<dbReference type="NCBIfam" id="TIGR00976">
    <property type="entry name" value="CocE_NonD"/>
    <property type="match status" value="1"/>
</dbReference>
<dbReference type="OrthoDB" id="5240615at2"/>
<feature type="region of interest" description="Disordered" evidence="2">
    <location>
        <begin position="559"/>
        <end position="579"/>
    </location>
</feature>
<keyword evidence="5" id="KW-1185">Reference proteome</keyword>
<dbReference type="PANTHER" id="PTHR43056">
    <property type="entry name" value="PEPTIDASE S9 PROLYL OLIGOPEPTIDASE"/>
    <property type="match status" value="1"/>
</dbReference>
<dbReference type="Gene3D" id="3.40.50.1820">
    <property type="entry name" value="alpha/beta hydrolase"/>
    <property type="match status" value="1"/>
</dbReference>
<dbReference type="SUPFAM" id="SSF49785">
    <property type="entry name" value="Galactose-binding domain-like"/>
    <property type="match status" value="1"/>
</dbReference>
<keyword evidence="1" id="KW-0378">Hydrolase</keyword>
<dbReference type="InterPro" id="IPR050585">
    <property type="entry name" value="Xaa-Pro_dipeptidyl-ppase/CocE"/>
</dbReference>
<name>A0A329QB79_9ACTN</name>
<dbReference type="SUPFAM" id="SSF53474">
    <property type="entry name" value="alpha/beta-Hydrolases"/>
    <property type="match status" value="1"/>
</dbReference>
<dbReference type="Proteomes" id="UP000250462">
    <property type="component" value="Unassembled WGS sequence"/>
</dbReference>
<comment type="caution">
    <text evidence="4">The sequence shown here is derived from an EMBL/GenBank/DDBJ whole genome shotgun (WGS) entry which is preliminary data.</text>
</comment>